<reference evidence="1 2" key="1">
    <citation type="submission" date="2022-11" db="EMBL/GenBank/DDBJ databases">
        <title>The First Case of Preauricular Fistular Abscess Caused by Peptoniphilus grossensis.</title>
        <authorList>
            <person name="Byun J.-H."/>
        </authorList>
    </citation>
    <scope>NUCLEOTIDE SEQUENCE [LARGE SCALE GENOMIC DNA]</scope>
    <source>
        <strain evidence="1 2">GYB008</strain>
    </source>
</reference>
<name>A0ABU7X919_9FIRM</name>
<evidence type="ECO:0000313" key="1">
    <source>
        <dbReference type="EMBL" id="MEF3317509.1"/>
    </source>
</evidence>
<dbReference type="EMBL" id="JARBCY010000018">
    <property type="protein sequence ID" value="MEF3317509.1"/>
    <property type="molecule type" value="Genomic_DNA"/>
</dbReference>
<protein>
    <submittedName>
        <fullName evidence="1">Uncharacterized protein</fullName>
    </submittedName>
</protein>
<sequence>MLMTIVTSHDWNVLVVRGFLQAKIHGQDLVSLQASNSSLSREAEPCEG</sequence>
<keyword evidence="2" id="KW-1185">Reference proteome</keyword>
<evidence type="ECO:0000313" key="2">
    <source>
        <dbReference type="Proteomes" id="UP001328425"/>
    </source>
</evidence>
<accession>A0ABU7X919</accession>
<organism evidence="1 2">
    <name type="scientific">Peptoniphilus grossensis</name>
    <dbReference type="NCBI Taxonomy" id="1465756"/>
    <lineage>
        <taxon>Bacteria</taxon>
        <taxon>Bacillati</taxon>
        <taxon>Bacillota</taxon>
        <taxon>Tissierellia</taxon>
        <taxon>Tissierellales</taxon>
        <taxon>Peptoniphilaceae</taxon>
        <taxon>Peptoniphilus</taxon>
    </lineage>
</organism>
<gene>
    <name evidence="1" type="ORF">PV361_02190</name>
</gene>
<dbReference type="Proteomes" id="UP001328425">
    <property type="component" value="Unassembled WGS sequence"/>
</dbReference>
<comment type="caution">
    <text evidence="1">The sequence shown here is derived from an EMBL/GenBank/DDBJ whole genome shotgun (WGS) entry which is preliminary data.</text>
</comment>
<dbReference type="RefSeq" id="WP_168162844.1">
    <property type="nucleotide sequence ID" value="NZ_JARBCY010000018.1"/>
</dbReference>
<proteinExistence type="predicted"/>